<gene>
    <name evidence="1" type="ORF">E2B99_13740</name>
</gene>
<dbReference type="RefSeq" id="WP_134245809.1">
    <property type="nucleotide sequence ID" value="NZ_SNTY01000085.1"/>
</dbReference>
<sequence length="64" mass="6962">MSKSIHDLKLGQVLTIGDVTVRLEKKSGQLARLAIEAPSTTPVKLSKETNAHECIPIKEELTHG</sequence>
<proteinExistence type="predicted"/>
<reference evidence="1 2" key="1">
    <citation type="submission" date="2019-03" db="EMBL/GenBank/DDBJ databases">
        <title>Alkanindiges illinoisensis: a potential pathogenic isolated from ascites of a gastric cancer patient with abdominal metastasis.</title>
        <authorList>
            <person name="Hu X."/>
            <person name="Yang B."/>
            <person name="Yan X."/>
            <person name="Lin L."/>
            <person name="Zhao H."/>
            <person name="Zhou F."/>
            <person name="Su B."/>
            <person name="Chen J."/>
            <person name="Rui Y."/>
            <person name="Wang Q."/>
            <person name="Zheng L."/>
        </authorList>
    </citation>
    <scope>NUCLEOTIDE SEQUENCE [LARGE SCALE GENOMIC DNA]</scope>
    <source>
        <strain evidence="1 2">NFYY 23406</strain>
    </source>
</reference>
<organism evidence="1 2">
    <name type="scientific">Alkanindiges illinoisensis</name>
    <dbReference type="NCBI Taxonomy" id="197183"/>
    <lineage>
        <taxon>Bacteria</taxon>
        <taxon>Pseudomonadati</taxon>
        <taxon>Pseudomonadota</taxon>
        <taxon>Gammaproteobacteria</taxon>
        <taxon>Moraxellales</taxon>
        <taxon>Moraxellaceae</taxon>
        <taxon>Alkanindiges</taxon>
    </lineage>
</organism>
<dbReference type="AlphaFoldDB" id="A0A4Y7X944"/>
<evidence type="ECO:0000313" key="1">
    <source>
        <dbReference type="EMBL" id="TEU23373.1"/>
    </source>
</evidence>
<keyword evidence="2" id="KW-1185">Reference proteome</keyword>
<name>A0A4Y7X944_9GAMM</name>
<protein>
    <submittedName>
        <fullName evidence="1">Carbon storage regulator</fullName>
    </submittedName>
</protein>
<dbReference type="Proteomes" id="UP000297834">
    <property type="component" value="Unassembled WGS sequence"/>
</dbReference>
<comment type="caution">
    <text evidence="1">The sequence shown here is derived from an EMBL/GenBank/DDBJ whole genome shotgun (WGS) entry which is preliminary data.</text>
</comment>
<evidence type="ECO:0000313" key="2">
    <source>
        <dbReference type="Proteomes" id="UP000297834"/>
    </source>
</evidence>
<accession>A0A4Y7X944</accession>
<dbReference type="OrthoDB" id="6694805at2"/>
<dbReference type="EMBL" id="SNTY01000085">
    <property type="protein sequence ID" value="TEU23373.1"/>
    <property type="molecule type" value="Genomic_DNA"/>
</dbReference>